<accession>A0A239NHS2</accession>
<evidence type="ECO:0000313" key="1">
    <source>
        <dbReference type="EMBL" id="SNT53669.1"/>
    </source>
</evidence>
<dbReference type="AlphaFoldDB" id="A0A239NHS2"/>
<dbReference type="Pfam" id="PF00235">
    <property type="entry name" value="Profilin"/>
    <property type="match status" value="1"/>
</dbReference>
<dbReference type="EMBL" id="FZOF01000035">
    <property type="protein sequence ID" value="SNT53669.1"/>
    <property type="molecule type" value="Genomic_DNA"/>
</dbReference>
<evidence type="ECO:0000313" key="2">
    <source>
        <dbReference type="Proteomes" id="UP000198280"/>
    </source>
</evidence>
<dbReference type="Proteomes" id="UP000198280">
    <property type="component" value="Unassembled WGS sequence"/>
</dbReference>
<dbReference type="GO" id="GO:0003779">
    <property type="term" value="F:actin binding"/>
    <property type="evidence" value="ECO:0007669"/>
    <property type="project" value="InterPro"/>
</dbReference>
<protein>
    <submittedName>
        <fullName evidence="1">Profilin</fullName>
    </submittedName>
</protein>
<keyword evidence="2" id="KW-1185">Reference proteome</keyword>
<proteinExistence type="predicted"/>
<dbReference type="InterPro" id="IPR048278">
    <property type="entry name" value="PFN"/>
</dbReference>
<organism evidence="1 2">
    <name type="scientific">Actinacidiphila glaucinigra</name>
    <dbReference type="NCBI Taxonomy" id="235986"/>
    <lineage>
        <taxon>Bacteria</taxon>
        <taxon>Bacillati</taxon>
        <taxon>Actinomycetota</taxon>
        <taxon>Actinomycetes</taxon>
        <taxon>Kitasatosporales</taxon>
        <taxon>Streptomycetaceae</taxon>
        <taxon>Actinacidiphila</taxon>
    </lineage>
</organism>
<gene>
    <name evidence="1" type="ORF">SAMN05216252_13565</name>
</gene>
<name>A0A239NHS2_9ACTN</name>
<dbReference type="SUPFAM" id="SSF55770">
    <property type="entry name" value="Profilin (actin-binding protein)"/>
    <property type="match status" value="1"/>
</dbReference>
<reference evidence="1 2" key="1">
    <citation type="submission" date="2017-06" db="EMBL/GenBank/DDBJ databases">
        <authorList>
            <person name="Kim H.J."/>
            <person name="Triplett B.A."/>
        </authorList>
    </citation>
    <scope>NUCLEOTIDE SEQUENCE [LARGE SCALE GENOMIC DNA]</scope>
    <source>
        <strain evidence="1 2">CGMCC 4.1858</strain>
    </source>
</reference>
<dbReference type="InterPro" id="IPR036140">
    <property type="entry name" value="PFN_sf"/>
</dbReference>
<sequence>MSWEPSCEGIVQSTPGVDAVFLADLSGSLYGTSDAAHWHPSPQETKEIVQTVRDPEATPRLAVQGENYALTARQDDTVIGKKDDKAIVAVATNKIVIVARVDENAAPQALRKLQTYAAENAS</sequence>
<dbReference type="RefSeq" id="WP_089228689.1">
    <property type="nucleotide sequence ID" value="NZ_FZOF01000035.1"/>
</dbReference>
<dbReference type="Gene3D" id="3.30.450.30">
    <property type="entry name" value="Dynein light chain 2a, cytoplasmic"/>
    <property type="match status" value="1"/>
</dbReference>